<gene>
    <name evidence="1" type="ORF">Nepgr_030914</name>
</gene>
<keyword evidence="2" id="KW-1185">Reference proteome</keyword>
<evidence type="ECO:0000313" key="2">
    <source>
        <dbReference type="Proteomes" id="UP001279734"/>
    </source>
</evidence>
<name>A0AAD3Y723_NEPGR</name>
<sequence length="142" mass="15131">MDLDDKCPLVDNQMLAATPGEVPVSCNSHVAASLGSAVALEPSVPLNPGDAMVQQAPPEARKVDVSTVLSSSHKMNLVEKEVEKEDKGCCHEPARNVELVSALVQTLSDDCSSLLPNLEAQNFKHQLLQAAQSDVEVPEDFA</sequence>
<dbReference type="AlphaFoldDB" id="A0AAD3Y723"/>
<dbReference type="EMBL" id="BSYO01000035">
    <property type="protein sequence ID" value="GMH29071.1"/>
    <property type="molecule type" value="Genomic_DNA"/>
</dbReference>
<accession>A0AAD3Y723</accession>
<reference evidence="1" key="1">
    <citation type="submission" date="2023-05" db="EMBL/GenBank/DDBJ databases">
        <title>Nepenthes gracilis genome sequencing.</title>
        <authorList>
            <person name="Fukushima K."/>
        </authorList>
    </citation>
    <scope>NUCLEOTIDE SEQUENCE</scope>
    <source>
        <strain evidence="1">SING2019-196</strain>
    </source>
</reference>
<protein>
    <submittedName>
        <fullName evidence="1">Uncharacterized protein</fullName>
    </submittedName>
</protein>
<organism evidence="1 2">
    <name type="scientific">Nepenthes gracilis</name>
    <name type="common">Slender pitcher plant</name>
    <dbReference type="NCBI Taxonomy" id="150966"/>
    <lineage>
        <taxon>Eukaryota</taxon>
        <taxon>Viridiplantae</taxon>
        <taxon>Streptophyta</taxon>
        <taxon>Embryophyta</taxon>
        <taxon>Tracheophyta</taxon>
        <taxon>Spermatophyta</taxon>
        <taxon>Magnoliopsida</taxon>
        <taxon>eudicotyledons</taxon>
        <taxon>Gunneridae</taxon>
        <taxon>Pentapetalae</taxon>
        <taxon>Caryophyllales</taxon>
        <taxon>Nepenthaceae</taxon>
        <taxon>Nepenthes</taxon>
    </lineage>
</organism>
<evidence type="ECO:0000313" key="1">
    <source>
        <dbReference type="EMBL" id="GMH29071.1"/>
    </source>
</evidence>
<dbReference type="Proteomes" id="UP001279734">
    <property type="component" value="Unassembled WGS sequence"/>
</dbReference>
<proteinExistence type="predicted"/>
<comment type="caution">
    <text evidence="1">The sequence shown here is derived from an EMBL/GenBank/DDBJ whole genome shotgun (WGS) entry which is preliminary data.</text>
</comment>